<dbReference type="SMART" id="SM00175">
    <property type="entry name" value="RAB"/>
    <property type="match status" value="1"/>
</dbReference>
<dbReference type="GO" id="GO:0005525">
    <property type="term" value="F:GTP binding"/>
    <property type="evidence" value="ECO:0007669"/>
    <property type="project" value="UniProtKB-KW"/>
</dbReference>
<keyword evidence="2" id="KW-0547">Nucleotide-binding</keyword>
<evidence type="ECO:0000313" key="4">
    <source>
        <dbReference type="EMBL" id="JAI61285.1"/>
    </source>
</evidence>
<dbReference type="PROSITE" id="PS51420">
    <property type="entry name" value="RHO"/>
    <property type="match status" value="1"/>
</dbReference>
<accession>A0A0P4W491</accession>
<dbReference type="PROSITE" id="PS51419">
    <property type="entry name" value="RAB"/>
    <property type="match status" value="1"/>
</dbReference>
<dbReference type="FunFam" id="3.40.50.300:FF:000139">
    <property type="entry name" value="ras-related protein Rab-6A isoform X1"/>
    <property type="match status" value="1"/>
</dbReference>
<name>A0A0P4W491_SCYOL</name>
<dbReference type="EMBL" id="GDRN01085795">
    <property type="protein sequence ID" value="JAI61285.1"/>
    <property type="molecule type" value="Transcribed_RNA"/>
</dbReference>
<dbReference type="PANTHER" id="PTHR47977">
    <property type="entry name" value="RAS-RELATED PROTEIN RAB"/>
    <property type="match status" value="1"/>
</dbReference>
<dbReference type="AlphaFoldDB" id="A0A0P4W491"/>
<evidence type="ECO:0000256" key="3">
    <source>
        <dbReference type="ARBA" id="ARBA00023134"/>
    </source>
</evidence>
<dbReference type="PROSITE" id="PS51421">
    <property type="entry name" value="RAS"/>
    <property type="match status" value="1"/>
</dbReference>
<dbReference type="SUPFAM" id="SSF52540">
    <property type="entry name" value="P-loop containing nucleoside triphosphate hydrolases"/>
    <property type="match status" value="1"/>
</dbReference>
<dbReference type="NCBIfam" id="TIGR00231">
    <property type="entry name" value="small_GTP"/>
    <property type="match status" value="1"/>
</dbReference>
<evidence type="ECO:0000256" key="1">
    <source>
        <dbReference type="ARBA" id="ARBA00006270"/>
    </source>
</evidence>
<proteinExistence type="inferred from homology"/>
<sequence>MSMSGEFGNPLRKFKLVFLGEQSVGKTSLITRFMYDSFDNTYQATIGIDFLSKTMYLEDRTVRLQLWDTAGQERFRSLIPSYIRDSTVAVVVYDITNANSFHQTSKWIDDVRTERGSDVIIMLVGNKTDLSDKRQVSTEEGERKAKELNVMFIETSAKAGYNVKQLFRRVAAALPGMESNPEKGKVDMTEVVLRDSDNTTEIGRTPDGGCAC</sequence>
<dbReference type="SMART" id="SM00176">
    <property type="entry name" value="RAN"/>
    <property type="match status" value="1"/>
</dbReference>
<reference evidence="4" key="1">
    <citation type="submission" date="2015-09" db="EMBL/GenBank/DDBJ databases">
        <title>Scylla olivacea transcriptome.</title>
        <authorList>
            <person name="Ikhwanuddin M."/>
        </authorList>
    </citation>
    <scope>NUCLEOTIDE SEQUENCE</scope>
</reference>
<dbReference type="InterPro" id="IPR050227">
    <property type="entry name" value="Rab"/>
</dbReference>
<dbReference type="SMART" id="SM00174">
    <property type="entry name" value="RHO"/>
    <property type="match status" value="1"/>
</dbReference>
<dbReference type="GO" id="GO:0003924">
    <property type="term" value="F:GTPase activity"/>
    <property type="evidence" value="ECO:0007669"/>
    <property type="project" value="InterPro"/>
</dbReference>
<keyword evidence="3" id="KW-0342">GTP-binding</keyword>
<dbReference type="InterPro" id="IPR001806">
    <property type="entry name" value="Small_GTPase"/>
</dbReference>
<dbReference type="SMART" id="SM00173">
    <property type="entry name" value="RAS"/>
    <property type="match status" value="1"/>
</dbReference>
<dbReference type="InterPro" id="IPR005225">
    <property type="entry name" value="Small_GTP-bd"/>
</dbReference>
<dbReference type="PRINTS" id="PR00449">
    <property type="entry name" value="RASTRNSFRMNG"/>
</dbReference>
<organism evidence="4">
    <name type="scientific">Scylla olivacea</name>
    <name type="common">Orange mud crab</name>
    <name type="synonym">Cancer olivacea</name>
    <dbReference type="NCBI Taxonomy" id="85551"/>
    <lineage>
        <taxon>Eukaryota</taxon>
        <taxon>Metazoa</taxon>
        <taxon>Ecdysozoa</taxon>
        <taxon>Arthropoda</taxon>
        <taxon>Crustacea</taxon>
        <taxon>Multicrustacea</taxon>
        <taxon>Malacostraca</taxon>
        <taxon>Eumalacostraca</taxon>
        <taxon>Eucarida</taxon>
        <taxon>Decapoda</taxon>
        <taxon>Pleocyemata</taxon>
        <taxon>Brachyura</taxon>
        <taxon>Eubrachyura</taxon>
        <taxon>Portunoidea</taxon>
        <taxon>Portunidae</taxon>
        <taxon>Portuninae</taxon>
        <taxon>Scylla</taxon>
    </lineage>
</organism>
<comment type="similarity">
    <text evidence="1">Belongs to the small GTPase superfamily. Rab family.</text>
</comment>
<evidence type="ECO:0000256" key="2">
    <source>
        <dbReference type="ARBA" id="ARBA00022741"/>
    </source>
</evidence>
<dbReference type="Pfam" id="PF00071">
    <property type="entry name" value="Ras"/>
    <property type="match status" value="1"/>
</dbReference>
<dbReference type="Gene3D" id="3.40.50.300">
    <property type="entry name" value="P-loop containing nucleotide triphosphate hydrolases"/>
    <property type="match status" value="1"/>
</dbReference>
<protein>
    <submittedName>
        <fullName evidence="4">Uncharacterized protein</fullName>
    </submittedName>
</protein>
<dbReference type="InterPro" id="IPR027417">
    <property type="entry name" value="P-loop_NTPase"/>
</dbReference>
<dbReference type="CDD" id="cd01861">
    <property type="entry name" value="Rab6"/>
    <property type="match status" value="1"/>
</dbReference>